<comment type="catalytic activity">
    <reaction evidence="1 9">
        <text>[protein]-peptidylproline (omega=180) = [protein]-peptidylproline (omega=0)</text>
        <dbReference type="Rhea" id="RHEA:16237"/>
        <dbReference type="Rhea" id="RHEA-COMP:10747"/>
        <dbReference type="Rhea" id="RHEA-COMP:10748"/>
        <dbReference type="ChEBI" id="CHEBI:83833"/>
        <dbReference type="ChEBI" id="CHEBI:83834"/>
        <dbReference type="EC" id="5.2.1.8"/>
    </reaction>
</comment>
<proteinExistence type="inferred from homology"/>
<dbReference type="EC" id="5.2.1.8" evidence="3 9"/>
<dbReference type="Pfam" id="PF05697">
    <property type="entry name" value="Trigger_N"/>
    <property type="match status" value="1"/>
</dbReference>
<feature type="domain" description="Trigger factor C-terminal" evidence="12">
    <location>
        <begin position="286"/>
        <end position="440"/>
    </location>
</feature>
<dbReference type="PIRSF" id="PIRSF003095">
    <property type="entry name" value="Trigger_factor"/>
    <property type="match status" value="1"/>
</dbReference>
<feature type="compositionally biased region" description="Basic and acidic residues" evidence="10">
    <location>
        <begin position="445"/>
        <end position="489"/>
    </location>
</feature>
<dbReference type="InterPro" id="IPR005215">
    <property type="entry name" value="Trig_fac"/>
</dbReference>
<evidence type="ECO:0000256" key="1">
    <source>
        <dbReference type="ARBA" id="ARBA00000971"/>
    </source>
</evidence>
<reference evidence="13 14" key="1">
    <citation type="submission" date="2019-02" db="EMBL/GenBank/DDBJ databases">
        <title>Deep-cultivation of Planctomycetes and their phenomic and genomic characterization uncovers novel biology.</title>
        <authorList>
            <person name="Wiegand S."/>
            <person name="Jogler M."/>
            <person name="Boedeker C."/>
            <person name="Pinto D."/>
            <person name="Vollmers J."/>
            <person name="Rivas-Marin E."/>
            <person name="Kohn T."/>
            <person name="Peeters S.H."/>
            <person name="Heuer A."/>
            <person name="Rast P."/>
            <person name="Oberbeckmann S."/>
            <person name="Bunk B."/>
            <person name="Jeske O."/>
            <person name="Meyerdierks A."/>
            <person name="Storesund J.E."/>
            <person name="Kallscheuer N."/>
            <person name="Luecker S."/>
            <person name="Lage O.M."/>
            <person name="Pohl T."/>
            <person name="Merkel B.J."/>
            <person name="Hornburger P."/>
            <person name="Mueller R.-W."/>
            <person name="Bruemmer F."/>
            <person name="Labrenz M."/>
            <person name="Spormann A.M."/>
            <person name="Op den Camp H."/>
            <person name="Overmann J."/>
            <person name="Amann R."/>
            <person name="Jetten M.S.M."/>
            <person name="Mascher T."/>
            <person name="Medema M.H."/>
            <person name="Devos D.P."/>
            <person name="Kaster A.-K."/>
            <person name="Ovreas L."/>
            <person name="Rohde M."/>
            <person name="Galperin M.Y."/>
            <person name="Jogler C."/>
        </authorList>
    </citation>
    <scope>NUCLEOTIDE SEQUENCE [LARGE SCALE GENOMIC DNA]</scope>
    <source>
        <strain evidence="13 14">Mal33</strain>
    </source>
</reference>
<dbReference type="InterPro" id="IPR036611">
    <property type="entry name" value="Trigger_fac_ribosome-bd_sf"/>
</dbReference>
<keyword evidence="7 9" id="KW-0413">Isomerase</keyword>
<keyword evidence="9" id="KW-0131">Cell cycle</keyword>
<dbReference type="GO" id="GO:0051083">
    <property type="term" value="P:'de novo' cotranslational protein folding"/>
    <property type="evidence" value="ECO:0007669"/>
    <property type="project" value="TreeGrafter"/>
</dbReference>
<evidence type="ECO:0000256" key="8">
    <source>
        <dbReference type="ARBA" id="ARBA00029986"/>
    </source>
</evidence>
<dbReference type="RefSeq" id="WP_145117621.1">
    <property type="nucleotide sequence ID" value="NZ_CP036292.1"/>
</dbReference>
<feature type="region of interest" description="Disordered" evidence="10">
    <location>
        <begin position="442"/>
        <end position="497"/>
    </location>
</feature>
<evidence type="ECO:0000256" key="3">
    <source>
        <dbReference type="ARBA" id="ARBA00013194"/>
    </source>
</evidence>
<dbReference type="Proteomes" id="UP000316770">
    <property type="component" value="Chromosome"/>
</dbReference>
<dbReference type="NCBIfam" id="TIGR00115">
    <property type="entry name" value="tig"/>
    <property type="match status" value="1"/>
</dbReference>
<dbReference type="GO" id="GO:0043022">
    <property type="term" value="F:ribosome binding"/>
    <property type="evidence" value="ECO:0007669"/>
    <property type="project" value="TreeGrafter"/>
</dbReference>
<comment type="function">
    <text evidence="9">Involved in protein export. Acts as a chaperone by maintaining the newly synthesized protein in an open conformation. Functions as a peptidyl-prolyl cis-trans isomerase.</text>
</comment>
<keyword evidence="5 9" id="KW-0697">Rotamase</keyword>
<comment type="similarity">
    <text evidence="2 9">Belongs to the FKBP-type PPIase family. Tig subfamily.</text>
</comment>
<name>A0A518INL9_9BACT</name>
<evidence type="ECO:0000259" key="12">
    <source>
        <dbReference type="Pfam" id="PF05698"/>
    </source>
</evidence>
<dbReference type="GO" id="GO:0005737">
    <property type="term" value="C:cytoplasm"/>
    <property type="evidence" value="ECO:0007669"/>
    <property type="project" value="UniProtKB-SubCell"/>
</dbReference>
<dbReference type="InterPro" id="IPR008881">
    <property type="entry name" value="Trigger_fac_ribosome-bd_bac"/>
</dbReference>
<dbReference type="OrthoDB" id="9767721at2"/>
<dbReference type="GO" id="GO:0044183">
    <property type="term" value="F:protein folding chaperone"/>
    <property type="evidence" value="ECO:0007669"/>
    <property type="project" value="TreeGrafter"/>
</dbReference>
<evidence type="ECO:0000256" key="5">
    <source>
        <dbReference type="ARBA" id="ARBA00023110"/>
    </source>
</evidence>
<dbReference type="SUPFAM" id="SSF102735">
    <property type="entry name" value="Trigger factor ribosome-binding domain"/>
    <property type="match status" value="1"/>
</dbReference>
<dbReference type="PANTHER" id="PTHR30560:SF3">
    <property type="entry name" value="TRIGGER FACTOR-LIKE PROTEIN TIG, CHLOROPLASTIC"/>
    <property type="match status" value="1"/>
</dbReference>
<accession>A0A518INL9</accession>
<dbReference type="AlphaFoldDB" id="A0A518INL9"/>
<gene>
    <name evidence="9 13" type="primary">tig</name>
    <name evidence="13" type="ORF">Mal33_06450</name>
</gene>
<evidence type="ECO:0000313" key="14">
    <source>
        <dbReference type="Proteomes" id="UP000316770"/>
    </source>
</evidence>
<organism evidence="13 14">
    <name type="scientific">Rosistilla oblonga</name>
    <dbReference type="NCBI Taxonomy" id="2527990"/>
    <lineage>
        <taxon>Bacteria</taxon>
        <taxon>Pseudomonadati</taxon>
        <taxon>Planctomycetota</taxon>
        <taxon>Planctomycetia</taxon>
        <taxon>Pirellulales</taxon>
        <taxon>Pirellulaceae</taxon>
        <taxon>Rosistilla</taxon>
    </lineage>
</organism>
<dbReference type="Gene3D" id="3.10.50.40">
    <property type="match status" value="1"/>
</dbReference>
<evidence type="ECO:0000256" key="10">
    <source>
        <dbReference type="SAM" id="MobiDB-lite"/>
    </source>
</evidence>
<dbReference type="SUPFAM" id="SSF109998">
    <property type="entry name" value="Triger factor/SurA peptide-binding domain-like"/>
    <property type="match status" value="1"/>
</dbReference>
<dbReference type="EMBL" id="CP036318">
    <property type="protein sequence ID" value="QDV54689.1"/>
    <property type="molecule type" value="Genomic_DNA"/>
</dbReference>
<dbReference type="GO" id="GO:0051301">
    <property type="term" value="P:cell division"/>
    <property type="evidence" value="ECO:0007669"/>
    <property type="project" value="UniProtKB-KW"/>
</dbReference>
<keyword evidence="14" id="KW-1185">Reference proteome</keyword>
<keyword evidence="9" id="KW-0132">Cell division</keyword>
<protein>
    <recommendedName>
        <fullName evidence="4 9">Trigger factor</fullName>
        <shortName evidence="9">TF</shortName>
        <ecNumber evidence="3 9">5.2.1.8</ecNumber>
    </recommendedName>
    <alternativeName>
        <fullName evidence="8 9">PPIase</fullName>
    </alternativeName>
</protein>
<dbReference type="GO" id="GO:0043335">
    <property type="term" value="P:protein unfolding"/>
    <property type="evidence" value="ECO:0007669"/>
    <property type="project" value="TreeGrafter"/>
</dbReference>
<comment type="subcellular location">
    <subcellularLocation>
        <location evidence="9">Cytoplasm</location>
    </subcellularLocation>
    <text evidence="9">About half TF is bound to the ribosome near the polypeptide exit tunnel while the other half is free in the cytoplasm.</text>
</comment>
<dbReference type="InterPro" id="IPR037041">
    <property type="entry name" value="Trigger_fac_C_sf"/>
</dbReference>
<keyword evidence="6 9" id="KW-0143">Chaperone</keyword>
<dbReference type="Gene3D" id="1.10.3120.10">
    <property type="entry name" value="Trigger factor, C-terminal domain"/>
    <property type="match status" value="1"/>
</dbReference>
<dbReference type="GO" id="GO:0015031">
    <property type="term" value="P:protein transport"/>
    <property type="evidence" value="ECO:0007669"/>
    <property type="project" value="UniProtKB-UniRule"/>
</dbReference>
<evidence type="ECO:0000313" key="13">
    <source>
        <dbReference type="EMBL" id="QDV54689.1"/>
    </source>
</evidence>
<keyword evidence="9" id="KW-0963">Cytoplasm</keyword>
<dbReference type="InterPro" id="IPR027304">
    <property type="entry name" value="Trigger_fact/SurA_dom_sf"/>
</dbReference>
<dbReference type="InterPro" id="IPR046357">
    <property type="entry name" value="PPIase_dom_sf"/>
</dbReference>
<feature type="domain" description="Trigger factor ribosome-binding bacterial" evidence="11">
    <location>
        <begin position="22"/>
        <end position="164"/>
    </location>
</feature>
<evidence type="ECO:0000256" key="6">
    <source>
        <dbReference type="ARBA" id="ARBA00023186"/>
    </source>
</evidence>
<dbReference type="PANTHER" id="PTHR30560">
    <property type="entry name" value="TRIGGER FACTOR CHAPERONE AND PEPTIDYL-PROLYL CIS/TRANS ISOMERASE"/>
    <property type="match status" value="1"/>
</dbReference>
<evidence type="ECO:0000256" key="9">
    <source>
        <dbReference type="HAMAP-Rule" id="MF_00303"/>
    </source>
</evidence>
<evidence type="ECO:0000256" key="7">
    <source>
        <dbReference type="ARBA" id="ARBA00023235"/>
    </source>
</evidence>
<dbReference type="HAMAP" id="MF_00303">
    <property type="entry name" value="Trigger_factor_Tig"/>
    <property type="match status" value="1"/>
</dbReference>
<dbReference type="InterPro" id="IPR008880">
    <property type="entry name" value="Trigger_fac_C"/>
</dbReference>
<evidence type="ECO:0000259" key="11">
    <source>
        <dbReference type="Pfam" id="PF05697"/>
    </source>
</evidence>
<dbReference type="GO" id="GO:0003755">
    <property type="term" value="F:peptidyl-prolyl cis-trans isomerase activity"/>
    <property type="evidence" value="ECO:0007669"/>
    <property type="project" value="UniProtKB-UniRule"/>
</dbReference>
<dbReference type="Gene3D" id="3.30.70.1050">
    <property type="entry name" value="Trigger factor ribosome-binding domain"/>
    <property type="match status" value="1"/>
</dbReference>
<sequence>MSTTDAPSSSENTEATKLTLTVEVDAPQTCLRHVVVTVSRGDVERYLKNAYDELAPEASVPGFRAGRAPRKLVEKQFKERVADQVKGQLLMDSLGQVTEEQAFSAISEPDFDFESVELPESGDFRFEFKVEVRPEFDTPQWKGLSLTEPDEQVDDEAIDASVARVMSRYSKYEAVDDAAKMGDRLLVTATFRNEGEVLSEMEEERVELVSGLSFPDGRCEEFGKLMEGVREGETRTGKVTVSQEAHPELGGKEIEAEFNVIEVSRNEVAELTPAVLEELGDFETEEELRKFIAESLQRQIDYRRQRSLRSQITKTLTEDANWELPPDLVRRQTRRELERQILEMRRSGFQEEDIRNMVNMARQNAQAQTEAALREHFILEKIADDQDIDAAPSDYDDEIALIAEQSDQPERRVRARLEKSGQMDALRNQIVERKVIEMITADATVTKEKAEKKEDGSGNDRDFAVDHSLVRAKEELPEAKYDDSNKGEASETPTNKS</sequence>
<comment type="domain">
    <text evidence="9">Consists of 3 domains; the N-terminus binds the ribosome, the middle domain has PPIase activity, while the C-terminus has intrinsic chaperone activity on its own.</text>
</comment>
<dbReference type="Pfam" id="PF05698">
    <property type="entry name" value="Trigger_C"/>
    <property type="match status" value="1"/>
</dbReference>
<evidence type="ECO:0000256" key="2">
    <source>
        <dbReference type="ARBA" id="ARBA00005464"/>
    </source>
</evidence>
<evidence type="ECO:0000256" key="4">
    <source>
        <dbReference type="ARBA" id="ARBA00016902"/>
    </source>
</evidence>